<feature type="transmembrane region" description="Helical" evidence="6">
    <location>
        <begin position="233"/>
        <end position="255"/>
    </location>
</feature>
<dbReference type="Pfam" id="PF08030">
    <property type="entry name" value="NAD_binding_6"/>
    <property type="match status" value="1"/>
</dbReference>
<feature type="transmembrane region" description="Helical" evidence="6">
    <location>
        <begin position="111"/>
        <end position="131"/>
    </location>
</feature>
<keyword evidence="4" id="KW-0560">Oxidoreductase</keyword>
<sequence length="726" mass="80226">MRHFSIGLATSSPQVVMLQLSPRKSEKSTAFHPLSTPTGLASSTPQTPSRFVFRALHWLVGLLLAFAVVAPIGYHVQAIYRNKLSVTWTPWFHVNPKDKSRYALGKEMLPAAYFFFFFVLPIFVTAFIFTLTKAHYRAGVSHWLHAQPACFRRVVNHGELLFLALILGGNILVFYHALLLQQSLNKPPLTAVAVALAFSGLYNLTFLALPATRHSFWLEWLNIPYNHAVKYHRWLGVATITCFGAHFLIFFIQFAKTDTLFDELVPCFDCNIAASPGGKDTWVNVFGELALLCMLIMGAMALPYVRRHYYSSFKLAHFLFVPATVFAVVHYDPIILWIFTAMVLYLVNRAYSNATTATPALIHAAVTLPANVTQLTFYCASTYHPGDIVYLNVPAISKTQWHPFSIASTPLHTPGLLTVYVKALGHWTTQLHAHMQQCTAAGTLPVVYVDTGYTPSVTMSPAYSSVVLVGGGIGVTPLLGQAMHALHARPDQDVYFIWHVKTLDMALQFQSWLHQLEAVAAAKRCRLHVRIHVTQQDCAEIAIEHDDDAPTASEAAAAAAYSSSATPRPITFASALRKLALLVLTFAISGALLYFVRYHLQIAGTRPKLWVLQRVVEYVVVVAGAVVAYVLTSVGASSSPADIASTTSPAPEPAPWDRMAFASHFNVQFERADWSKVFQTVQSERADLAPHSVGVYVSGPKALYAAVTDATTDQIVFDIHHEVFEL</sequence>
<reference evidence="8" key="2">
    <citation type="submission" date="2019-06" db="EMBL/GenBank/DDBJ databases">
        <title>Genomics analysis of Aphanomyces spp. identifies a new class of oomycete effector associated with host adaptation.</title>
        <authorList>
            <person name="Gaulin E."/>
        </authorList>
    </citation>
    <scope>NUCLEOTIDE SEQUENCE</scope>
    <source>
        <strain evidence="8">CBS 578.67</strain>
    </source>
</reference>
<protein>
    <submittedName>
        <fullName evidence="9">Aste57867_18415 protein</fullName>
    </submittedName>
</protein>
<dbReference type="PANTHER" id="PTHR11972:SF193">
    <property type="entry name" value="FAD-BINDING FR-TYPE DOMAIN-CONTAINING PROTEIN"/>
    <property type="match status" value="1"/>
</dbReference>
<keyword evidence="2 6" id="KW-0812">Transmembrane</keyword>
<dbReference type="GO" id="GO:0016491">
    <property type="term" value="F:oxidoreductase activity"/>
    <property type="evidence" value="ECO:0007669"/>
    <property type="project" value="UniProtKB-KW"/>
</dbReference>
<evidence type="ECO:0000256" key="6">
    <source>
        <dbReference type="SAM" id="Phobius"/>
    </source>
</evidence>
<dbReference type="SFLD" id="SFLDG01168">
    <property type="entry name" value="Ferric_reductase_subgroup_(FRE"/>
    <property type="match status" value="1"/>
</dbReference>
<dbReference type="Pfam" id="PF01794">
    <property type="entry name" value="Ferric_reduct"/>
    <property type="match status" value="1"/>
</dbReference>
<dbReference type="PROSITE" id="PS51384">
    <property type="entry name" value="FAD_FR"/>
    <property type="match status" value="1"/>
</dbReference>
<feature type="transmembrane region" description="Helical" evidence="6">
    <location>
        <begin position="191"/>
        <end position="212"/>
    </location>
</feature>
<evidence type="ECO:0000313" key="10">
    <source>
        <dbReference type="Proteomes" id="UP000332933"/>
    </source>
</evidence>
<evidence type="ECO:0000256" key="1">
    <source>
        <dbReference type="ARBA" id="ARBA00004141"/>
    </source>
</evidence>
<dbReference type="InterPro" id="IPR017938">
    <property type="entry name" value="Riboflavin_synthase-like_b-brl"/>
</dbReference>
<evidence type="ECO:0000256" key="2">
    <source>
        <dbReference type="ARBA" id="ARBA00022692"/>
    </source>
</evidence>
<keyword evidence="10" id="KW-1185">Reference proteome</keyword>
<dbReference type="GO" id="GO:0005886">
    <property type="term" value="C:plasma membrane"/>
    <property type="evidence" value="ECO:0007669"/>
    <property type="project" value="TreeGrafter"/>
</dbReference>
<evidence type="ECO:0000313" key="9">
    <source>
        <dbReference type="EMBL" id="VFT95151.1"/>
    </source>
</evidence>
<dbReference type="AlphaFoldDB" id="A0A485LBH1"/>
<dbReference type="OrthoDB" id="122720at2759"/>
<dbReference type="CDD" id="cd06186">
    <property type="entry name" value="NOX_Duox_like_FAD_NADP"/>
    <property type="match status" value="1"/>
</dbReference>
<accession>A0A485LBH1</accession>
<dbReference type="EMBL" id="CAADRA010006411">
    <property type="protein sequence ID" value="VFT95151.1"/>
    <property type="molecule type" value="Genomic_DNA"/>
</dbReference>
<evidence type="ECO:0000256" key="4">
    <source>
        <dbReference type="ARBA" id="ARBA00023002"/>
    </source>
</evidence>
<feature type="transmembrane region" description="Helical" evidence="6">
    <location>
        <begin position="55"/>
        <end position="74"/>
    </location>
</feature>
<evidence type="ECO:0000256" key="3">
    <source>
        <dbReference type="ARBA" id="ARBA00022989"/>
    </source>
</evidence>
<dbReference type="InterPro" id="IPR013121">
    <property type="entry name" value="Fe_red_NAD-bd_6"/>
</dbReference>
<feature type="domain" description="FAD-binding FR-type" evidence="7">
    <location>
        <begin position="355"/>
        <end position="462"/>
    </location>
</feature>
<feature type="transmembrane region" description="Helical" evidence="6">
    <location>
        <begin position="579"/>
        <end position="596"/>
    </location>
</feature>
<keyword evidence="5 6" id="KW-0472">Membrane</keyword>
<evidence type="ECO:0000256" key="5">
    <source>
        <dbReference type="ARBA" id="ARBA00023136"/>
    </source>
</evidence>
<comment type="subcellular location">
    <subcellularLocation>
        <location evidence="1">Membrane</location>
        <topology evidence="1">Multi-pass membrane protein</topology>
    </subcellularLocation>
</comment>
<dbReference type="SUPFAM" id="SSF63380">
    <property type="entry name" value="Riboflavin synthase domain-like"/>
    <property type="match status" value="1"/>
</dbReference>
<feature type="transmembrane region" description="Helical" evidence="6">
    <location>
        <begin position="616"/>
        <end position="636"/>
    </location>
</feature>
<dbReference type="InterPro" id="IPR050369">
    <property type="entry name" value="RBOH/FRE"/>
</dbReference>
<gene>
    <name evidence="9" type="primary">Aste57867_18415</name>
    <name evidence="8" type="ORF">As57867_018353</name>
    <name evidence="9" type="ORF">ASTE57867_18415</name>
</gene>
<dbReference type="SFLD" id="SFLDS00052">
    <property type="entry name" value="Ferric_Reductase_Domain"/>
    <property type="match status" value="1"/>
</dbReference>
<dbReference type="SUPFAM" id="SSF52343">
    <property type="entry name" value="Ferredoxin reductase-like, C-terminal NADP-linked domain"/>
    <property type="match status" value="1"/>
</dbReference>
<dbReference type="PANTHER" id="PTHR11972">
    <property type="entry name" value="NADPH OXIDASE"/>
    <property type="match status" value="1"/>
</dbReference>
<keyword evidence="3 6" id="KW-1133">Transmembrane helix</keyword>
<dbReference type="Gene3D" id="3.40.50.80">
    <property type="entry name" value="Nucleotide-binding domain of ferredoxin-NADP reductase (FNR) module"/>
    <property type="match status" value="2"/>
</dbReference>
<dbReference type="InterPro" id="IPR013112">
    <property type="entry name" value="FAD-bd_8"/>
</dbReference>
<dbReference type="Pfam" id="PF08022">
    <property type="entry name" value="FAD_binding_8"/>
    <property type="match status" value="1"/>
</dbReference>
<evidence type="ECO:0000259" key="7">
    <source>
        <dbReference type="PROSITE" id="PS51384"/>
    </source>
</evidence>
<organism evidence="9 10">
    <name type="scientific">Aphanomyces stellatus</name>
    <dbReference type="NCBI Taxonomy" id="120398"/>
    <lineage>
        <taxon>Eukaryota</taxon>
        <taxon>Sar</taxon>
        <taxon>Stramenopiles</taxon>
        <taxon>Oomycota</taxon>
        <taxon>Saprolegniomycetes</taxon>
        <taxon>Saprolegniales</taxon>
        <taxon>Verrucalvaceae</taxon>
        <taxon>Aphanomyces</taxon>
    </lineage>
</organism>
<dbReference type="InterPro" id="IPR013130">
    <property type="entry name" value="Fe3_Rdtase_TM_dom"/>
</dbReference>
<proteinExistence type="predicted"/>
<dbReference type="EMBL" id="VJMH01006390">
    <property type="protein sequence ID" value="KAF0690165.1"/>
    <property type="molecule type" value="Genomic_DNA"/>
</dbReference>
<feature type="transmembrane region" description="Helical" evidence="6">
    <location>
        <begin position="160"/>
        <end position="179"/>
    </location>
</feature>
<feature type="transmembrane region" description="Helical" evidence="6">
    <location>
        <begin position="285"/>
        <end position="305"/>
    </location>
</feature>
<feature type="transmembrane region" description="Helical" evidence="6">
    <location>
        <begin position="317"/>
        <end position="347"/>
    </location>
</feature>
<evidence type="ECO:0000313" key="8">
    <source>
        <dbReference type="EMBL" id="KAF0690165.1"/>
    </source>
</evidence>
<dbReference type="Proteomes" id="UP000332933">
    <property type="component" value="Unassembled WGS sequence"/>
</dbReference>
<dbReference type="InterPro" id="IPR017927">
    <property type="entry name" value="FAD-bd_FR_type"/>
</dbReference>
<name>A0A485LBH1_9STRA</name>
<dbReference type="InterPro" id="IPR039261">
    <property type="entry name" value="FNR_nucleotide-bd"/>
</dbReference>
<reference evidence="9 10" key="1">
    <citation type="submission" date="2019-03" db="EMBL/GenBank/DDBJ databases">
        <authorList>
            <person name="Gaulin E."/>
            <person name="Dumas B."/>
        </authorList>
    </citation>
    <scope>NUCLEOTIDE SEQUENCE [LARGE SCALE GENOMIC DNA]</scope>
    <source>
        <strain evidence="9">CBS 568.67</strain>
    </source>
</reference>